<gene>
    <name evidence="1" type="primary">SEC27_2</name>
    <name evidence="1" type="ORF">OC846_003782</name>
</gene>
<protein>
    <submittedName>
        <fullName evidence="1">Coatomer subunit beta</fullName>
    </submittedName>
</protein>
<dbReference type="SUPFAM" id="SSF54909">
    <property type="entry name" value="Dimeric alpha+beta barrel"/>
    <property type="match status" value="2"/>
</dbReference>
<proteinExistence type="predicted"/>
<reference evidence="1" key="1">
    <citation type="journal article" date="2023" name="PhytoFront">
        <title>Draft Genome Resources of Seven Strains of Tilletia horrida, Causal Agent of Kernel Smut of Rice.</title>
        <authorList>
            <person name="Khanal S."/>
            <person name="Antony Babu S."/>
            <person name="Zhou X.G."/>
        </authorList>
    </citation>
    <scope>NUCLEOTIDE SEQUENCE</scope>
    <source>
        <strain evidence="1">TX6</strain>
    </source>
</reference>
<organism evidence="1 2">
    <name type="scientific">Tilletia horrida</name>
    <dbReference type="NCBI Taxonomy" id="155126"/>
    <lineage>
        <taxon>Eukaryota</taxon>
        <taxon>Fungi</taxon>
        <taxon>Dikarya</taxon>
        <taxon>Basidiomycota</taxon>
        <taxon>Ustilaginomycotina</taxon>
        <taxon>Exobasidiomycetes</taxon>
        <taxon>Tilletiales</taxon>
        <taxon>Tilletiaceae</taxon>
        <taxon>Tilletia</taxon>
    </lineage>
</organism>
<name>A0AAN6GPI3_9BASI</name>
<dbReference type="Gene3D" id="3.30.70.100">
    <property type="match status" value="1"/>
</dbReference>
<evidence type="ECO:0000313" key="1">
    <source>
        <dbReference type="EMBL" id="KAK0550157.1"/>
    </source>
</evidence>
<keyword evidence="2" id="KW-1185">Reference proteome</keyword>
<evidence type="ECO:0000313" key="2">
    <source>
        <dbReference type="Proteomes" id="UP001176517"/>
    </source>
</evidence>
<dbReference type="AlphaFoldDB" id="A0AAN6GPI3"/>
<sequence>MSDKSADSALLLVFAEPGKDVTLEEFQDWYDNEHVPLRTERFPEFRSAARYQVLSTVASSSDRPYTASGWAAIYNISSLSLFNDDHPYAALRTPEGRSQREAELLSRIAILDRRIYRLTYDSGTDSKYHAQVKDSLRPLKADETAPAVVATSVTPADGNQQAYDEWYLGEHVEALSKVPGWRRTRRFDLVDALIIGKEAAPNNGDAASVPKCLGLHEYDSGNFSSTPEFSAALNTPWRTRVMREDGSGIAQQERKVMDLYRAWDPTAALKAGH</sequence>
<comment type="caution">
    <text evidence="1">The sequence shown here is derived from an EMBL/GenBank/DDBJ whole genome shotgun (WGS) entry which is preliminary data.</text>
</comment>
<dbReference type="InterPro" id="IPR011008">
    <property type="entry name" value="Dimeric_a/b-barrel"/>
</dbReference>
<dbReference type="Proteomes" id="UP001176517">
    <property type="component" value="Unassembled WGS sequence"/>
</dbReference>
<dbReference type="EMBL" id="JAPDMZ010000098">
    <property type="protein sequence ID" value="KAK0550157.1"/>
    <property type="molecule type" value="Genomic_DNA"/>
</dbReference>
<accession>A0AAN6GPI3</accession>